<keyword evidence="2" id="KW-1185">Reference proteome</keyword>
<gene>
    <name evidence="1" type="ORF">EVAR_49041_1</name>
</gene>
<dbReference type="AlphaFoldDB" id="A0A4C1XN41"/>
<evidence type="ECO:0000313" key="2">
    <source>
        <dbReference type="Proteomes" id="UP000299102"/>
    </source>
</evidence>
<comment type="caution">
    <text evidence="1">The sequence shown here is derived from an EMBL/GenBank/DDBJ whole genome shotgun (WGS) entry which is preliminary data.</text>
</comment>
<reference evidence="1 2" key="1">
    <citation type="journal article" date="2019" name="Commun. Biol.">
        <title>The bagworm genome reveals a unique fibroin gene that provides high tensile strength.</title>
        <authorList>
            <person name="Kono N."/>
            <person name="Nakamura H."/>
            <person name="Ohtoshi R."/>
            <person name="Tomita M."/>
            <person name="Numata K."/>
            <person name="Arakawa K."/>
        </authorList>
    </citation>
    <scope>NUCLEOTIDE SEQUENCE [LARGE SCALE GENOMIC DNA]</scope>
</reference>
<dbReference type="Proteomes" id="UP000299102">
    <property type="component" value="Unassembled WGS sequence"/>
</dbReference>
<organism evidence="1 2">
    <name type="scientific">Eumeta variegata</name>
    <name type="common">Bagworm moth</name>
    <name type="synonym">Eumeta japonica</name>
    <dbReference type="NCBI Taxonomy" id="151549"/>
    <lineage>
        <taxon>Eukaryota</taxon>
        <taxon>Metazoa</taxon>
        <taxon>Ecdysozoa</taxon>
        <taxon>Arthropoda</taxon>
        <taxon>Hexapoda</taxon>
        <taxon>Insecta</taxon>
        <taxon>Pterygota</taxon>
        <taxon>Neoptera</taxon>
        <taxon>Endopterygota</taxon>
        <taxon>Lepidoptera</taxon>
        <taxon>Glossata</taxon>
        <taxon>Ditrysia</taxon>
        <taxon>Tineoidea</taxon>
        <taxon>Psychidae</taxon>
        <taxon>Oiketicinae</taxon>
        <taxon>Eumeta</taxon>
    </lineage>
</organism>
<protein>
    <submittedName>
        <fullName evidence="1">Uncharacterized protein</fullName>
    </submittedName>
</protein>
<accession>A0A4C1XN41</accession>
<proteinExistence type="predicted"/>
<sequence length="241" mass="27577">MVTRWLSMLSFDQEVLGSILTSIESSIIIEISFCETNIGHDKALAFVEIKKTSRLSRPAELQSCPVPRWQPRVGTGYRRVTRLTFGGKDQREIVLASYSTDINRVRKREGLTLKTFGDTCSPPIMLPPHFAYRANDVFARSRDALEYLSSYKNVTVLLKTLKSRQMSQMLISVYMRDIGYRIIVKEQYRQTTERYVVCGSLSARIELCGPGGFQLPFVFFWSFNPSDTITTCDRVMLRPST</sequence>
<dbReference type="EMBL" id="BGZK01000923">
    <property type="protein sequence ID" value="GBP65241.1"/>
    <property type="molecule type" value="Genomic_DNA"/>
</dbReference>
<evidence type="ECO:0000313" key="1">
    <source>
        <dbReference type="EMBL" id="GBP65241.1"/>
    </source>
</evidence>
<name>A0A4C1XN41_EUMVA</name>